<keyword evidence="4" id="KW-1185">Reference proteome</keyword>
<feature type="transmembrane region" description="Helical" evidence="2">
    <location>
        <begin position="21"/>
        <end position="43"/>
    </location>
</feature>
<dbReference type="Proteomes" id="UP001295423">
    <property type="component" value="Unassembled WGS sequence"/>
</dbReference>
<evidence type="ECO:0000313" key="3">
    <source>
        <dbReference type="EMBL" id="CAJ1937862.1"/>
    </source>
</evidence>
<accession>A0AAD2FH37</accession>
<keyword evidence="2" id="KW-0472">Membrane</keyword>
<keyword evidence="2" id="KW-1133">Transmembrane helix</keyword>
<evidence type="ECO:0000313" key="4">
    <source>
        <dbReference type="Proteomes" id="UP001295423"/>
    </source>
</evidence>
<evidence type="ECO:0000256" key="1">
    <source>
        <dbReference type="SAM" id="MobiDB-lite"/>
    </source>
</evidence>
<feature type="region of interest" description="Disordered" evidence="1">
    <location>
        <begin position="74"/>
        <end position="103"/>
    </location>
</feature>
<protein>
    <submittedName>
        <fullName evidence="3">Uncharacterized protein</fullName>
    </submittedName>
</protein>
<gene>
    <name evidence="3" type="ORF">CYCCA115_LOCUS5855</name>
</gene>
<keyword evidence="2" id="KW-0812">Transmembrane</keyword>
<dbReference type="AlphaFoldDB" id="A0AAD2FH37"/>
<reference evidence="3" key="1">
    <citation type="submission" date="2023-08" db="EMBL/GenBank/DDBJ databases">
        <authorList>
            <person name="Audoor S."/>
            <person name="Bilcke G."/>
        </authorList>
    </citation>
    <scope>NUCLEOTIDE SEQUENCE</scope>
</reference>
<comment type="caution">
    <text evidence="3">The sequence shown here is derived from an EMBL/GenBank/DDBJ whole genome shotgun (WGS) entry which is preliminary data.</text>
</comment>
<dbReference type="EMBL" id="CAKOGP040000668">
    <property type="protein sequence ID" value="CAJ1937862.1"/>
    <property type="molecule type" value="Genomic_DNA"/>
</dbReference>
<sequence>MVPSSKQGETSRKSNCKNTAFIAISIAISFWACLQYRIVAVTWTQVQTDMTNSLNSFYHQSTEQSQQKEIQFPKDNYQDPHTKGAQSEPAGPDSPVKLPSNSKPNLDSNTFSLCLLLKDDNDILNEWIAYHYHTLNLRYMIVALDPFSQTSPEPIFEKWRNLFGMTIEVWTDKDYMPDFFLQGKYDQVDSFIPQFVNQDQSKSIWHTDTSNASQVEQDLIHINNHRFRQVTFVSHCFEVIKKNLPNHSVTDKKGKQQPDFQHWVGHIDTDEYIVINPLLRDNPNRTKLIDIPNTPTSGSILQFLMDLFEKYPKRLSRSCFMIPTVLFGAQIHDDWTHRGGVINFTTTIDTDHWNAARFETLRWRIHADYSNIINGLQKAILDLSHLPADHEIFQNHRIKSVHMPLDKGGTHGCRQMSLKPEIHAVRLFPLSINHYVGSRERYLSRPDKRRNIEIYEGKARVTGGVDDGWIRGWLPSFVQEHGLEKASQVLEEYRVS</sequence>
<proteinExistence type="predicted"/>
<name>A0AAD2FH37_9STRA</name>
<organism evidence="3 4">
    <name type="scientific">Cylindrotheca closterium</name>
    <dbReference type="NCBI Taxonomy" id="2856"/>
    <lineage>
        <taxon>Eukaryota</taxon>
        <taxon>Sar</taxon>
        <taxon>Stramenopiles</taxon>
        <taxon>Ochrophyta</taxon>
        <taxon>Bacillariophyta</taxon>
        <taxon>Bacillariophyceae</taxon>
        <taxon>Bacillariophycidae</taxon>
        <taxon>Bacillariales</taxon>
        <taxon>Bacillariaceae</taxon>
        <taxon>Cylindrotheca</taxon>
    </lineage>
</organism>
<evidence type="ECO:0000256" key="2">
    <source>
        <dbReference type="SAM" id="Phobius"/>
    </source>
</evidence>